<dbReference type="HAMAP" id="MF_00121">
    <property type="entry name" value="GatB"/>
    <property type="match status" value="1"/>
</dbReference>
<dbReference type="InterPro" id="IPR017958">
    <property type="entry name" value="Gln-tRNA_amidoTrfase_suB_CS"/>
</dbReference>
<dbReference type="PROSITE" id="PS01234">
    <property type="entry name" value="GATB"/>
    <property type="match status" value="1"/>
</dbReference>
<reference evidence="12 13" key="1">
    <citation type="submission" date="2020-04" db="EMBL/GenBank/DDBJ databases">
        <title>Complete genome sequence of Spiroplasma platyhelix ATCC 51748, an insect isolate.</title>
        <authorList>
            <person name="Green E.A."/>
            <person name="Klassen J.L."/>
        </authorList>
    </citation>
    <scope>NUCLEOTIDE SEQUENCE [LARGE SCALE GENOMIC DNA]</scope>
    <source>
        <strain evidence="12 13">PALS-1</strain>
    </source>
</reference>
<protein>
    <recommendedName>
        <fullName evidence="10">Aspartyl/glutamyl-tRNA(Asn/Gln) amidotransferase subunit B</fullName>
        <shortName evidence="10">Asp/Glu-ADT subunit B</shortName>
        <ecNumber evidence="10">6.3.5.-</ecNumber>
    </recommendedName>
</protein>
<name>A0A846UCC1_9MOLU</name>
<comment type="function">
    <text evidence="7 10">Allows the formation of correctly charged Asn-tRNA(Asn) or Gln-tRNA(Gln) through the transamidation of misacylated Asp-tRNA(Asn) or Glu-tRNA(Gln) in organisms which lack either or both of asparaginyl-tRNA or glutaminyl-tRNA synthetases. The reaction takes place in the presence of glutamine and ATP through an activated phospho-Asp-tRNA(Asn) or phospho-Glu-tRNA(Gln).</text>
</comment>
<dbReference type="InterPro" id="IPR017959">
    <property type="entry name" value="Asn/Gln-tRNA_amidoTrfase_suB/E"/>
</dbReference>
<keyword evidence="6 10" id="KW-0648">Protein biosynthesis</keyword>
<dbReference type="PANTHER" id="PTHR11659">
    <property type="entry name" value="GLUTAMYL-TRNA GLN AMIDOTRANSFERASE SUBUNIT B MITOCHONDRIAL AND PROKARYOTIC PET112-RELATED"/>
    <property type="match status" value="1"/>
</dbReference>
<comment type="subunit">
    <text evidence="2 10">Heterotrimer of A, B and C subunits.</text>
</comment>
<evidence type="ECO:0000256" key="10">
    <source>
        <dbReference type="HAMAP-Rule" id="MF_00121"/>
    </source>
</evidence>
<accession>A0A846UCC1</accession>
<evidence type="ECO:0000256" key="1">
    <source>
        <dbReference type="ARBA" id="ARBA00005306"/>
    </source>
</evidence>
<comment type="catalytic activity">
    <reaction evidence="8 10">
        <text>L-aspartyl-tRNA(Asn) + L-glutamine + ATP + H2O = L-asparaginyl-tRNA(Asn) + L-glutamate + ADP + phosphate + 2 H(+)</text>
        <dbReference type="Rhea" id="RHEA:14513"/>
        <dbReference type="Rhea" id="RHEA-COMP:9674"/>
        <dbReference type="Rhea" id="RHEA-COMP:9677"/>
        <dbReference type="ChEBI" id="CHEBI:15377"/>
        <dbReference type="ChEBI" id="CHEBI:15378"/>
        <dbReference type="ChEBI" id="CHEBI:29985"/>
        <dbReference type="ChEBI" id="CHEBI:30616"/>
        <dbReference type="ChEBI" id="CHEBI:43474"/>
        <dbReference type="ChEBI" id="CHEBI:58359"/>
        <dbReference type="ChEBI" id="CHEBI:78515"/>
        <dbReference type="ChEBI" id="CHEBI:78516"/>
        <dbReference type="ChEBI" id="CHEBI:456216"/>
    </reaction>
</comment>
<dbReference type="InterPro" id="IPR004413">
    <property type="entry name" value="GatB"/>
</dbReference>
<evidence type="ECO:0000256" key="8">
    <source>
        <dbReference type="ARBA" id="ARBA00047380"/>
    </source>
</evidence>
<evidence type="ECO:0000256" key="2">
    <source>
        <dbReference type="ARBA" id="ARBA00011123"/>
    </source>
</evidence>
<dbReference type="RefSeq" id="WP_168104656.1">
    <property type="nucleotide sequence ID" value="NZ_CP051215.1"/>
</dbReference>
<sequence length="480" mass="54833">MNNYDVTIGVEVHIELKSKTKAFSSAANSFAAKPNSQVSPVDAGYPGAMPSLNQEVVVSGIKLAHTLNMKIDPLLRFDRKNYFYPDLPKGYQITQFYHPIGSNGNLQVTVADKPFLIEFERVHIEEDTAKQIHQGDLTYLDYNRAGVPLLELVTKPIFNNAAQVHAYIVALRRILIALDISDAKMNEGSLRCDLNISLKPQASETLGTKVEIKNLNSLNNITLAINDEIIRQSELLLANKQIEEETRRFDEKSNQTVLMRKKTSAVDYKYFTEPNIFPVQLEQKWIDDVISKLPMLPNEIADILKNKFSLNDSEINVLLDRRDLLLAFEVIVKENNLSKETVNYLLGPVLGYLNTQQINDLSVTKLNYQHLAELITMIKEQKVNDKQSQKILTTIFESDEHNPNELLKLWDVRVITDEKELSEIIIKLIQDNPQMVEEYFKNPFKANKFFIGQVMKQTKGQANPKIAQELVDKLIVEYKK</sequence>
<dbReference type="Proteomes" id="UP000584587">
    <property type="component" value="Unassembled WGS sequence"/>
</dbReference>
<keyword evidence="4 10" id="KW-0547">Nucleotide-binding</keyword>
<dbReference type="Pfam" id="PF02934">
    <property type="entry name" value="GatB_N"/>
    <property type="match status" value="1"/>
</dbReference>
<evidence type="ECO:0000313" key="12">
    <source>
        <dbReference type="EMBL" id="NKE38178.1"/>
    </source>
</evidence>
<feature type="domain" description="Asn/Gln amidotransferase" evidence="11">
    <location>
        <begin position="326"/>
        <end position="475"/>
    </location>
</feature>
<evidence type="ECO:0000256" key="9">
    <source>
        <dbReference type="ARBA" id="ARBA00047913"/>
    </source>
</evidence>
<dbReference type="GO" id="GO:0070681">
    <property type="term" value="P:glutaminyl-tRNAGln biosynthesis via transamidation"/>
    <property type="evidence" value="ECO:0007669"/>
    <property type="project" value="TreeGrafter"/>
</dbReference>
<dbReference type="SUPFAM" id="SSF55931">
    <property type="entry name" value="Glutamine synthetase/guanido kinase"/>
    <property type="match status" value="1"/>
</dbReference>
<keyword evidence="5 10" id="KW-0067">ATP-binding</keyword>
<evidence type="ECO:0000256" key="5">
    <source>
        <dbReference type="ARBA" id="ARBA00022840"/>
    </source>
</evidence>
<dbReference type="EMBL" id="JAAVVK010000001">
    <property type="protein sequence ID" value="NKE38178.1"/>
    <property type="molecule type" value="Genomic_DNA"/>
</dbReference>
<evidence type="ECO:0000259" key="11">
    <source>
        <dbReference type="SMART" id="SM00845"/>
    </source>
</evidence>
<comment type="catalytic activity">
    <reaction evidence="9 10">
        <text>L-glutamyl-tRNA(Gln) + L-glutamine + ATP + H2O = L-glutaminyl-tRNA(Gln) + L-glutamate + ADP + phosphate + H(+)</text>
        <dbReference type="Rhea" id="RHEA:17521"/>
        <dbReference type="Rhea" id="RHEA-COMP:9681"/>
        <dbReference type="Rhea" id="RHEA-COMP:9684"/>
        <dbReference type="ChEBI" id="CHEBI:15377"/>
        <dbReference type="ChEBI" id="CHEBI:15378"/>
        <dbReference type="ChEBI" id="CHEBI:29985"/>
        <dbReference type="ChEBI" id="CHEBI:30616"/>
        <dbReference type="ChEBI" id="CHEBI:43474"/>
        <dbReference type="ChEBI" id="CHEBI:58359"/>
        <dbReference type="ChEBI" id="CHEBI:78520"/>
        <dbReference type="ChEBI" id="CHEBI:78521"/>
        <dbReference type="ChEBI" id="CHEBI:456216"/>
    </reaction>
</comment>
<dbReference type="InterPro" id="IPR014746">
    <property type="entry name" value="Gln_synth/guanido_kin_cat_dom"/>
</dbReference>
<dbReference type="AlphaFoldDB" id="A0A846UCC1"/>
<organism evidence="12 13">
    <name type="scientific">Spiroplasma platyhelix PALS-1</name>
    <dbReference type="NCBI Taxonomy" id="1276218"/>
    <lineage>
        <taxon>Bacteria</taxon>
        <taxon>Bacillati</taxon>
        <taxon>Mycoplasmatota</taxon>
        <taxon>Mollicutes</taxon>
        <taxon>Entomoplasmatales</taxon>
        <taxon>Spiroplasmataceae</taxon>
        <taxon>Spiroplasma</taxon>
    </lineage>
</organism>
<dbReference type="EC" id="6.3.5.-" evidence="10"/>
<dbReference type="InterPro" id="IPR006075">
    <property type="entry name" value="Asn/Gln-tRNA_Trfase_suB/E_cat"/>
</dbReference>
<dbReference type="FunFam" id="1.10.10.410:FF:000001">
    <property type="entry name" value="Aspartyl/glutamyl-tRNA(Asn/Gln) amidotransferase subunit B"/>
    <property type="match status" value="1"/>
</dbReference>
<dbReference type="SUPFAM" id="SSF89095">
    <property type="entry name" value="GatB/YqeY motif"/>
    <property type="match status" value="1"/>
</dbReference>
<evidence type="ECO:0000256" key="7">
    <source>
        <dbReference type="ARBA" id="ARBA00024799"/>
    </source>
</evidence>
<evidence type="ECO:0000256" key="4">
    <source>
        <dbReference type="ARBA" id="ARBA00022741"/>
    </source>
</evidence>
<dbReference type="NCBIfam" id="NF004012">
    <property type="entry name" value="PRK05477.1-2"/>
    <property type="match status" value="1"/>
</dbReference>
<keyword evidence="13" id="KW-1185">Reference proteome</keyword>
<dbReference type="InterPro" id="IPR003789">
    <property type="entry name" value="Asn/Gln_tRNA_amidoTrase-B-like"/>
</dbReference>
<dbReference type="SMART" id="SM00845">
    <property type="entry name" value="GatB_Yqey"/>
    <property type="match status" value="1"/>
</dbReference>
<dbReference type="InterPro" id="IPR018027">
    <property type="entry name" value="Asn/Gln_amidotransferase"/>
</dbReference>
<dbReference type="GO" id="GO:0050567">
    <property type="term" value="F:glutaminyl-tRNA synthase (glutamine-hydrolyzing) activity"/>
    <property type="evidence" value="ECO:0007669"/>
    <property type="project" value="UniProtKB-UniRule"/>
</dbReference>
<comment type="caution">
    <text evidence="12">The sequence shown here is derived from an EMBL/GenBank/DDBJ whole genome shotgun (WGS) entry which is preliminary data.</text>
</comment>
<keyword evidence="12" id="KW-0808">Transferase</keyword>
<comment type="similarity">
    <text evidence="1 10">Belongs to the GatB/GatE family. GatB subfamily.</text>
</comment>
<keyword evidence="3 10" id="KW-0436">Ligase</keyword>
<evidence type="ECO:0000256" key="3">
    <source>
        <dbReference type="ARBA" id="ARBA00022598"/>
    </source>
</evidence>
<dbReference type="NCBIfam" id="NF004014">
    <property type="entry name" value="PRK05477.1-4"/>
    <property type="match status" value="1"/>
</dbReference>
<dbReference type="GO" id="GO:0005524">
    <property type="term" value="F:ATP binding"/>
    <property type="evidence" value="ECO:0007669"/>
    <property type="project" value="UniProtKB-KW"/>
</dbReference>
<gene>
    <name evidence="10 12" type="primary">gatB</name>
    <name evidence="12" type="ORF">HER12_00190</name>
</gene>
<evidence type="ECO:0000256" key="6">
    <source>
        <dbReference type="ARBA" id="ARBA00022917"/>
    </source>
</evidence>
<proteinExistence type="inferred from homology"/>
<evidence type="ECO:0000313" key="13">
    <source>
        <dbReference type="Proteomes" id="UP000584587"/>
    </source>
</evidence>
<dbReference type="GO" id="GO:0006412">
    <property type="term" value="P:translation"/>
    <property type="evidence" value="ECO:0007669"/>
    <property type="project" value="UniProtKB-UniRule"/>
</dbReference>
<dbReference type="Pfam" id="PF02637">
    <property type="entry name" value="GatB_Yqey"/>
    <property type="match status" value="1"/>
</dbReference>
<dbReference type="PANTHER" id="PTHR11659:SF0">
    <property type="entry name" value="GLUTAMYL-TRNA(GLN) AMIDOTRANSFERASE SUBUNIT B, MITOCHONDRIAL"/>
    <property type="match status" value="1"/>
</dbReference>
<dbReference type="GO" id="GO:0016740">
    <property type="term" value="F:transferase activity"/>
    <property type="evidence" value="ECO:0007669"/>
    <property type="project" value="UniProtKB-KW"/>
</dbReference>
<dbReference type="Gene3D" id="1.10.10.410">
    <property type="match status" value="1"/>
</dbReference>
<dbReference type="NCBIfam" id="TIGR00133">
    <property type="entry name" value="gatB"/>
    <property type="match status" value="1"/>
</dbReference>
<dbReference type="InterPro" id="IPR023168">
    <property type="entry name" value="GatB_Yqey_C_2"/>
</dbReference>